<gene>
    <name evidence="1" type="ORF">METZ01_LOCUS459554</name>
</gene>
<name>A0A383AGH7_9ZZZZ</name>
<accession>A0A383AGH7</accession>
<evidence type="ECO:0000313" key="1">
    <source>
        <dbReference type="EMBL" id="SVE06700.1"/>
    </source>
</evidence>
<dbReference type="AlphaFoldDB" id="A0A383AGH7"/>
<reference evidence="1" key="1">
    <citation type="submission" date="2018-05" db="EMBL/GenBank/DDBJ databases">
        <authorList>
            <person name="Lanie J.A."/>
            <person name="Ng W.-L."/>
            <person name="Kazmierczak K.M."/>
            <person name="Andrzejewski T.M."/>
            <person name="Davidsen T.M."/>
            <person name="Wayne K.J."/>
            <person name="Tettelin H."/>
            <person name="Glass J.I."/>
            <person name="Rusch D."/>
            <person name="Podicherti R."/>
            <person name="Tsui H.-C.T."/>
            <person name="Winkler M.E."/>
        </authorList>
    </citation>
    <scope>NUCLEOTIDE SEQUENCE</scope>
</reference>
<organism evidence="1">
    <name type="scientific">marine metagenome</name>
    <dbReference type="NCBI Taxonomy" id="408172"/>
    <lineage>
        <taxon>unclassified sequences</taxon>
        <taxon>metagenomes</taxon>
        <taxon>ecological metagenomes</taxon>
    </lineage>
</organism>
<sequence length="43" mass="4768">MQYSIKANHHKGWLFSAINIQFTMNSQSNRRSFLTLGGLAAAG</sequence>
<protein>
    <submittedName>
        <fullName evidence="1">Uncharacterized protein</fullName>
    </submittedName>
</protein>
<feature type="non-terminal residue" evidence="1">
    <location>
        <position position="43"/>
    </location>
</feature>
<proteinExistence type="predicted"/>
<dbReference type="EMBL" id="UINC01191854">
    <property type="protein sequence ID" value="SVE06700.1"/>
    <property type="molecule type" value="Genomic_DNA"/>
</dbReference>